<dbReference type="AlphaFoldDB" id="A0A9D4V9J5"/>
<evidence type="ECO:0000313" key="4">
    <source>
        <dbReference type="Proteomes" id="UP000886520"/>
    </source>
</evidence>
<keyword evidence="4" id="KW-1185">Reference proteome</keyword>
<evidence type="ECO:0000256" key="2">
    <source>
        <dbReference type="SAM" id="Phobius"/>
    </source>
</evidence>
<sequence length="225" mass="25759">MKAMTRPCRLSPRSLLHTTSTCLSKPDPSTSPTKPSAYQQQELDFFKAAEILFSEENPKRRKKFGWDFHLWQAVVACLPSLAVYLTAQYARWDIRRMEAEREREVSEKREIEEKQLEEEAHKLPGFRTVHERLDKLEGKISELESKTGQSAAAKLEKVEKEENNLREGNADTSKERKSEAKAPESVTQNAVIKKEVPKESNEESVKAFEGKVKDKNLQKKASKAV</sequence>
<dbReference type="EMBL" id="JABFUD020000003">
    <property type="protein sequence ID" value="KAI5081965.1"/>
    <property type="molecule type" value="Genomic_DNA"/>
</dbReference>
<feature type="compositionally biased region" description="Basic and acidic residues" evidence="1">
    <location>
        <begin position="192"/>
        <end position="217"/>
    </location>
</feature>
<feature type="region of interest" description="Disordered" evidence="1">
    <location>
        <begin position="141"/>
        <end position="225"/>
    </location>
</feature>
<comment type="caution">
    <text evidence="3">The sequence shown here is derived from an EMBL/GenBank/DDBJ whole genome shotgun (WGS) entry which is preliminary data.</text>
</comment>
<evidence type="ECO:0000256" key="1">
    <source>
        <dbReference type="SAM" id="MobiDB-lite"/>
    </source>
</evidence>
<dbReference type="Proteomes" id="UP000886520">
    <property type="component" value="Chromosome 2"/>
</dbReference>
<feature type="compositionally biased region" description="Low complexity" evidence="1">
    <location>
        <begin position="24"/>
        <end position="36"/>
    </location>
</feature>
<keyword evidence="2" id="KW-1133">Transmembrane helix</keyword>
<proteinExistence type="predicted"/>
<gene>
    <name evidence="3" type="ORF">GOP47_0001708</name>
</gene>
<evidence type="ECO:0000313" key="3">
    <source>
        <dbReference type="EMBL" id="KAI5081965.1"/>
    </source>
</evidence>
<protein>
    <submittedName>
        <fullName evidence="3">Uncharacterized protein</fullName>
    </submittedName>
</protein>
<keyword evidence="2" id="KW-0472">Membrane</keyword>
<feature type="region of interest" description="Disordered" evidence="1">
    <location>
        <begin position="1"/>
        <end position="37"/>
    </location>
</feature>
<dbReference type="OrthoDB" id="2021107at2759"/>
<reference evidence="3" key="1">
    <citation type="submission" date="2021-01" db="EMBL/GenBank/DDBJ databases">
        <title>Adiantum capillus-veneris genome.</title>
        <authorList>
            <person name="Fang Y."/>
            <person name="Liao Q."/>
        </authorList>
    </citation>
    <scope>NUCLEOTIDE SEQUENCE</scope>
    <source>
        <strain evidence="3">H3</strain>
        <tissue evidence="3">Leaf</tissue>
    </source>
</reference>
<keyword evidence="2" id="KW-0812">Transmembrane</keyword>
<feature type="transmembrane region" description="Helical" evidence="2">
    <location>
        <begin position="68"/>
        <end position="87"/>
    </location>
</feature>
<name>A0A9D4V9J5_ADICA</name>
<dbReference type="PANTHER" id="PTHR36339">
    <property type="entry name" value="F23A5.5"/>
    <property type="match status" value="1"/>
</dbReference>
<organism evidence="3 4">
    <name type="scientific">Adiantum capillus-veneris</name>
    <name type="common">Maidenhair fern</name>
    <dbReference type="NCBI Taxonomy" id="13818"/>
    <lineage>
        <taxon>Eukaryota</taxon>
        <taxon>Viridiplantae</taxon>
        <taxon>Streptophyta</taxon>
        <taxon>Embryophyta</taxon>
        <taxon>Tracheophyta</taxon>
        <taxon>Polypodiopsida</taxon>
        <taxon>Polypodiidae</taxon>
        <taxon>Polypodiales</taxon>
        <taxon>Pteridineae</taxon>
        <taxon>Pteridaceae</taxon>
        <taxon>Vittarioideae</taxon>
        <taxon>Adiantum</taxon>
    </lineage>
</organism>
<accession>A0A9D4V9J5</accession>
<feature type="compositionally biased region" description="Basic and acidic residues" evidence="1">
    <location>
        <begin position="154"/>
        <end position="182"/>
    </location>
</feature>
<dbReference type="PANTHER" id="PTHR36339:SF2">
    <property type="entry name" value="F23A5.5"/>
    <property type="match status" value="1"/>
</dbReference>